<dbReference type="Gene3D" id="3.40.710.10">
    <property type="entry name" value="DD-peptidase/beta-lactamase superfamily"/>
    <property type="match status" value="1"/>
</dbReference>
<dbReference type="EMBL" id="JBHSAX010000003">
    <property type="protein sequence ID" value="MFC3961090.1"/>
    <property type="molecule type" value="Genomic_DNA"/>
</dbReference>
<evidence type="ECO:0000256" key="1">
    <source>
        <dbReference type="SAM" id="SignalP"/>
    </source>
</evidence>
<organism evidence="2 3">
    <name type="scientific">Nocardia jiangsuensis</name>
    <dbReference type="NCBI Taxonomy" id="1691563"/>
    <lineage>
        <taxon>Bacteria</taxon>
        <taxon>Bacillati</taxon>
        <taxon>Actinomycetota</taxon>
        <taxon>Actinomycetes</taxon>
        <taxon>Mycobacteriales</taxon>
        <taxon>Nocardiaceae</taxon>
        <taxon>Nocardia</taxon>
    </lineage>
</organism>
<comment type="caution">
    <text evidence="2">The sequence shown here is derived from an EMBL/GenBank/DDBJ whole genome shotgun (WGS) entry which is preliminary data.</text>
</comment>
<evidence type="ECO:0000313" key="3">
    <source>
        <dbReference type="Proteomes" id="UP001595696"/>
    </source>
</evidence>
<evidence type="ECO:0008006" key="4">
    <source>
        <dbReference type="Google" id="ProtNLM"/>
    </source>
</evidence>
<evidence type="ECO:0000313" key="2">
    <source>
        <dbReference type="EMBL" id="MFC3961090.1"/>
    </source>
</evidence>
<keyword evidence="1" id="KW-0732">Signal</keyword>
<proteinExistence type="predicted"/>
<sequence>MFARLLCTALAVGICCVLPAPLAAADPPPATIATCDVPPRTAFSTRTLRGDGCGSANENEPRAALSLAKLYLVDYALRYGTDAAVDLAAGERAIRFSDDAAADTLDAAYPDAVDAIAAEYGLTHTGGGYWGTSTTSTSDVAAFLLAKLRTDRDSPILDWMADAAPVAADGTEQNWGTAEVPGVLGTKWGWSDTGISEVASASFGAGHVVVAITIGSTGEHTADVFAGFGAAAFEVTNSR</sequence>
<protein>
    <recommendedName>
        <fullName evidence="4">Beta-lactamase family protein</fullName>
    </recommendedName>
</protein>
<dbReference type="Proteomes" id="UP001595696">
    <property type="component" value="Unassembled WGS sequence"/>
</dbReference>
<dbReference type="SUPFAM" id="SSF56601">
    <property type="entry name" value="beta-lactamase/transpeptidase-like"/>
    <property type="match status" value="1"/>
</dbReference>
<reference evidence="3" key="1">
    <citation type="journal article" date="2019" name="Int. J. Syst. Evol. Microbiol.">
        <title>The Global Catalogue of Microorganisms (GCM) 10K type strain sequencing project: providing services to taxonomists for standard genome sequencing and annotation.</title>
        <authorList>
            <consortium name="The Broad Institute Genomics Platform"/>
            <consortium name="The Broad Institute Genome Sequencing Center for Infectious Disease"/>
            <person name="Wu L."/>
            <person name="Ma J."/>
        </authorList>
    </citation>
    <scope>NUCLEOTIDE SEQUENCE [LARGE SCALE GENOMIC DNA]</scope>
    <source>
        <strain evidence="3">CGMCC 4.7330</strain>
    </source>
</reference>
<dbReference type="RefSeq" id="WP_378610846.1">
    <property type="nucleotide sequence ID" value="NZ_JBHSAX010000003.1"/>
</dbReference>
<keyword evidence="3" id="KW-1185">Reference proteome</keyword>
<name>A0ABV8DN15_9NOCA</name>
<gene>
    <name evidence="2" type="ORF">ACFO0B_03710</name>
</gene>
<feature type="signal peptide" evidence="1">
    <location>
        <begin position="1"/>
        <end position="25"/>
    </location>
</feature>
<accession>A0ABV8DN15</accession>
<dbReference type="InterPro" id="IPR012338">
    <property type="entry name" value="Beta-lactam/transpept-like"/>
</dbReference>
<feature type="chain" id="PRO_5046712990" description="Beta-lactamase family protein" evidence="1">
    <location>
        <begin position="26"/>
        <end position="239"/>
    </location>
</feature>